<feature type="domain" description="Methyltransferase type 11" evidence="3">
    <location>
        <begin position="52"/>
        <end position="150"/>
    </location>
</feature>
<name>A0A914BTH5_PATMI</name>
<dbReference type="InterPro" id="IPR013216">
    <property type="entry name" value="Methyltransf_11"/>
</dbReference>
<dbReference type="Pfam" id="PF08241">
    <property type="entry name" value="Methyltransf_11"/>
    <property type="match status" value="1"/>
</dbReference>
<dbReference type="Gene3D" id="3.40.50.150">
    <property type="entry name" value="Vaccinia Virus protein VP39"/>
    <property type="match status" value="1"/>
</dbReference>
<dbReference type="InterPro" id="IPR050447">
    <property type="entry name" value="Erg6_SMT_methyltransf"/>
</dbReference>
<dbReference type="PANTHER" id="PTHR44068">
    <property type="entry name" value="ZGC:194242"/>
    <property type="match status" value="1"/>
</dbReference>
<dbReference type="PANTHER" id="PTHR44068:SF1">
    <property type="entry name" value="HYPOTHETICAL LOC100005854"/>
    <property type="match status" value="1"/>
</dbReference>
<dbReference type="Proteomes" id="UP000887568">
    <property type="component" value="Unplaced"/>
</dbReference>
<keyword evidence="1" id="KW-0808">Transferase</keyword>
<evidence type="ECO:0000313" key="4">
    <source>
        <dbReference type="EnsemblMetazoa" id="XP_038079320.1"/>
    </source>
</evidence>
<protein>
    <recommendedName>
        <fullName evidence="3">Methyltransferase type 11 domain-containing protein</fullName>
    </recommendedName>
</protein>
<accession>A0A914BTH5</accession>
<dbReference type="OrthoDB" id="10250730at2759"/>
<dbReference type="InterPro" id="IPR029063">
    <property type="entry name" value="SAM-dependent_MTases_sf"/>
</dbReference>
<evidence type="ECO:0000313" key="5">
    <source>
        <dbReference type="Proteomes" id="UP000887568"/>
    </source>
</evidence>
<dbReference type="AlphaFoldDB" id="A0A914BTH5"/>
<comment type="similarity">
    <text evidence="2">Belongs to the class I-like SAM-binding methyltransferase superfamily. Erg6/SMT family.</text>
</comment>
<dbReference type="GeneID" id="119746434"/>
<dbReference type="GO" id="GO:0016126">
    <property type="term" value="P:sterol biosynthetic process"/>
    <property type="evidence" value="ECO:0007669"/>
    <property type="project" value="TreeGrafter"/>
</dbReference>
<dbReference type="GO" id="GO:0003838">
    <property type="term" value="F:sterol 24-C-methyltransferase activity"/>
    <property type="evidence" value="ECO:0007669"/>
    <property type="project" value="TreeGrafter"/>
</dbReference>
<dbReference type="SUPFAM" id="SSF53335">
    <property type="entry name" value="S-adenosyl-L-methionine-dependent methyltransferases"/>
    <property type="match status" value="1"/>
</dbReference>
<keyword evidence="5" id="KW-1185">Reference proteome</keyword>
<dbReference type="RefSeq" id="XP_038079320.1">
    <property type="nucleotide sequence ID" value="XM_038223392.1"/>
</dbReference>
<dbReference type="GO" id="GO:0005783">
    <property type="term" value="C:endoplasmic reticulum"/>
    <property type="evidence" value="ECO:0007669"/>
    <property type="project" value="TreeGrafter"/>
</dbReference>
<evidence type="ECO:0000256" key="1">
    <source>
        <dbReference type="ARBA" id="ARBA00022679"/>
    </source>
</evidence>
<sequence>MGLKNSVAQNLRKPSTGFVARLIIKRVFKRKNVYLELNAVRLCHLEPQHHVLEIGFGPGVGLKAAAETIVGGKVYGIDYSPEMVKEAQRSLESEIASGKVQVELGDAASLPYPDASMDRIYHCNCYYFWPEPAKVAGQLHRVLKPGGFMVTTLCLDSVRATAERGLFPDGTHWEPEPYMEALRNAGFSDVTMEDLLHADAEKKITYQVILAHRK</sequence>
<dbReference type="OMA" id="QTHYFWP"/>
<proteinExistence type="inferred from homology"/>
<evidence type="ECO:0000256" key="2">
    <source>
        <dbReference type="ARBA" id="ARBA00038188"/>
    </source>
</evidence>
<evidence type="ECO:0000259" key="3">
    <source>
        <dbReference type="Pfam" id="PF08241"/>
    </source>
</evidence>
<reference evidence="4" key="1">
    <citation type="submission" date="2022-11" db="UniProtKB">
        <authorList>
            <consortium name="EnsemblMetazoa"/>
        </authorList>
    </citation>
    <scope>IDENTIFICATION</scope>
</reference>
<dbReference type="EnsemblMetazoa" id="XM_038223392.1">
    <property type="protein sequence ID" value="XP_038079320.1"/>
    <property type="gene ID" value="LOC119746434"/>
</dbReference>
<organism evidence="4 5">
    <name type="scientific">Patiria miniata</name>
    <name type="common">Bat star</name>
    <name type="synonym">Asterina miniata</name>
    <dbReference type="NCBI Taxonomy" id="46514"/>
    <lineage>
        <taxon>Eukaryota</taxon>
        <taxon>Metazoa</taxon>
        <taxon>Echinodermata</taxon>
        <taxon>Eleutherozoa</taxon>
        <taxon>Asterozoa</taxon>
        <taxon>Asteroidea</taxon>
        <taxon>Valvatacea</taxon>
        <taxon>Valvatida</taxon>
        <taxon>Asterinidae</taxon>
        <taxon>Patiria</taxon>
    </lineage>
</organism>
<dbReference type="CDD" id="cd02440">
    <property type="entry name" value="AdoMet_MTases"/>
    <property type="match status" value="1"/>
</dbReference>